<organism evidence="1">
    <name type="scientific">Timema poppense</name>
    <name type="common">Walking stick</name>
    <dbReference type="NCBI Taxonomy" id="170557"/>
    <lineage>
        <taxon>Eukaryota</taxon>
        <taxon>Metazoa</taxon>
        <taxon>Ecdysozoa</taxon>
        <taxon>Arthropoda</taxon>
        <taxon>Hexapoda</taxon>
        <taxon>Insecta</taxon>
        <taxon>Pterygota</taxon>
        <taxon>Neoptera</taxon>
        <taxon>Polyneoptera</taxon>
        <taxon>Phasmatodea</taxon>
        <taxon>Timematodea</taxon>
        <taxon>Timematoidea</taxon>
        <taxon>Timematidae</taxon>
        <taxon>Timema</taxon>
    </lineage>
</organism>
<dbReference type="AlphaFoldDB" id="A0A7R9D925"/>
<sequence>MLTVRSQLCAVSQHQRSHGVTVARVNKLVRPITSALVRPFPLFLPASAPLLCDKNTKNSLPFYCTTAPIIAPEHKRTRLLQTCYSTVCDRDEGQGYFGPVTALPVTKSDEQVYSGPVTAPLIGTVYPPEFIDRSWNKPRRCVSSQPWFHFITMNTPGPSLPSHGCPQLKYCDNITEAILLPSLRLKPRCWATLFSELPPSSLPLHPKPYEPTATHFDKGTRGWITKKRRRYRKDKRGGFLREAAQLTGWQ</sequence>
<dbReference type="EMBL" id="OD004709">
    <property type="protein sequence ID" value="CAD7410372.1"/>
    <property type="molecule type" value="Genomic_DNA"/>
</dbReference>
<protein>
    <submittedName>
        <fullName evidence="1">Uncharacterized protein</fullName>
    </submittedName>
</protein>
<gene>
    <name evidence="1" type="ORF">TPSB3V08_LOCUS7310</name>
</gene>
<name>A0A7R9D925_TIMPO</name>
<reference evidence="1" key="1">
    <citation type="submission" date="2020-11" db="EMBL/GenBank/DDBJ databases">
        <authorList>
            <person name="Tran Van P."/>
        </authorList>
    </citation>
    <scope>NUCLEOTIDE SEQUENCE</scope>
</reference>
<accession>A0A7R9D925</accession>
<proteinExistence type="predicted"/>
<evidence type="ECO:0000313" key="1">
    <source>
        <dbReference type="EMBL" id="CAD7410372.1"/>
    </source>
</evidence>